<comment type="caution">
    <text evidence="2">The sequence shown here is derived from an EMBL/GenBank/DDBJ whole genome shotgun (WGS) entry which is preliminary data.</text>
</comment>
<reference evidence="2" key="2">
    <citation type="journal article" date="2023" name="Proc. Natl. Acad. Sci. U.S.A.">
        <title>A global phylogenomic analysis of the shiitake genus Lentinula.</title>
        <authorList>
            <person name="Sierra-Patev S."/>
            <person name="Min B."/>
            <person name="Naranjo-Ortiz M."/>
            <person name="Looney B."/>
            <person name="Konkel Z."/>
            <person name="Slot J.C."/>
            <person name="Sakamoto Y."/>
            <person name="Steenwyk J.L."/>
            <person name="Rokas A."/>
            <person name="Carro J."/>
            <person name="Camarero S."/>
            <person name="Ferreira P."/>
            <person name="Molpeceres G."/>
            <person name="Ruiz-Duenas F.J."/>
            <person name="Serrano A."/>
            <person name="Henrissat B."/>
            <person name="Drula E."/>
            <person name="Hughes K.W."/>
            <person name="Mata J.L."/>
            <person name="Ishikawa N.K."/>
            <person name="Vargas-Isla R."/>
            <person name="Ushijima S."/>
            <person name="Smith C.A."/>
            <person name="Donoghue J."/>
            <person name="Ahrendt S."/>
            <person name="Andreopoulos W."/>
            <person name="He G."/>
            <person name="LaButti K."/>
            <person name="Lipzen A."/>
            <person name="Ng V."/>
            <person name="Riley R."/>
            <person name="Sandor L."/>
            <person name="Barry K."/>
            <person name="Martinez A.T."/>
            <person name="Xiao Y."/>
            <person name="Gibbons J.G."/>
            <person name="Terashima K."/>
            <person name="Grigoriev I.V."/>
            <person name="Hibbett D."/>
        </authorList>
    </citation>
    <scope>NUCLEOTIDE SEQUENCE</scope>
    <source>
        <strain evidence="2">Sp2 HRB7682 ss15</strain>
    </source>
</reference>
<gene>
    <name evidence="2" type="ORF">C8J55DRAFT_559698</name>
</gene>
<accession>A0A9W9DRE2</accession>
<feature type="region of interest" description="Disordered" evidence="1">
    <location>
        <begin position="170"/>
        <end position="216"/>
    </location>
</feature>
<organism evidence="2 3">
    <name type="scientific">Lentinula lateritia</name>
    <dbReference type="NCBI Taxonomy" id="40482"/>
    <lineage>
        <taxon>Eukaryota</taxon>
        <taxon>Fungi</taxon>
        <taxon>Dikarya</taxon>
        <taxon>Basidiomycota</taxon>
        <taxon>Agaricomycotina</taxon>
        <taxon>Agaricomycetes</taxon>
        <taxon>Agaricomycetidae</taxon>
        <taxon>Agaricales</taxon>
        <taxon>Marasmiineae</taxon>
        <taxon>Omphalotaceae</taxon>
        <taxon>Lentinula</taxon>
    </lineage>
</organism>
<dbReference type="Proteomes" id="UP001150238">
    <property type="component" value="Unassembled WGS sequence"/>
</dbReference>
<sequence length="301" mass="34096">MSYTGSMVPKGFEDNEVWHVKYEKSQWLVYCQACKSAGQTPYHAKRHSGSGKHKENVARMKEKQTPSPTGSPHHTHPAVPISSIYDLAATRLLQSLDTPNTLCETLPPLSNFQYHDSPESSLHISDLNSINWAELDFNEQELGGSHEVESRQALSSYMLNIFAHGPDDIHSDNEFDGEHSESDSSDSSCEGDAGYTPLREDDAFNPANLNYKHPRTDTSEKSREWFPWPNRIACTLDILMHLPHSTFSVRQLELFLWLLKVNGVEDATSVKTMKELDTKLQKLYGIQTYKYKGAVKIMYTV</sequence>
<feature type="region of interest" description="Disordered" evidence="1">
    <location>
        <begin position="41"/>
        <end position="79"/>
    </location>
</feature>
<feature type="compositionally biased region" description="Basic and acidic residues" evidence="1">
    <location>
        <begin position="52"/>
        <end position="64"/>
    </location>
</feature>
<evidence type="ECO:0000256" key="1">
    <source>
        <dbReference type="SAM" id="MobiDB-lite"/>
    </source>
</evidence>
<proteinExistence type="predicted"/>
<reference evidence="2" key="1">
    <citation type="submission" date="2022-08" db="EMBL/GenBank/DDBJ databases">
        <authorList>
            <consortium name="DOE Joint Genome Institute"/>
            <person name="Min B."/>
            <person name="Riley R."/>
            <person name="Sierra-Patev S."/>
            <person name="Naranjo-Ortiz M."/>
            <person name="Looney B."/>
            <person name="Konkel Z."/>
            <person name="Slot J.C."/>
            <person name="Sakamoto Y."/>
            <person name="Steenwyk J.L."/>
            <person name="Rokas A."/>
            <person name="Carro J."/>
            <person name="Camarero S."/>
            <person name="Ferreira P."/>
            <person name="Molpeceres G."/>
            <person name="Ruiz-Duenas F.J."/>
            <person name="Serrano A."/>
            <person name="Henrissat B."/>
            <person name="Drula E."/>
            <person name="Hughes K.W."/>
            <person name="Mata J.L."/>
            <person name="Ishikawa N.K."/>
            <person name="Vargas-Isla R."/>
            <person name="Ushijima S."/>
            <person name="Smith C.A."/>
            <person name="Ahrendt S."/>
            <person name="Andreopoulos W."/>
            <person name="He G."/>
            <person name="Labutti K."/>
            <person name="Lipzen A."/>
            <person name="Ng V."/>
            <person name="Sandor L."/>
            <person name="Barry K."/>
            <person name="Martinez A.T."/>
            <person name="Xiao Y."/>
            <person name="Gibbons J.G."/>
            <person name="Terashima K."/>
            <person name="Hibbett D.S."/>
            <person name="Grigoriev I.V."/>
        </authorList>
    </citation>
    <scope>NUCLEOTIDE SEQUENCE</scope>
    <source>
        <strain evidence="2">Sp2 HRB7682 ss15</strain>
    </source>
</reference>
<dbReference type="AlphaFoldDB" id="A0A9W9DRE2"/>
<name>A0A9W9DRE2_9AGAR</name>
<dbReference type="EMBL" id="JANVFS010000013">
    <property type="protein sequence ID" value="KAJ4482870.1"/>
    <property type="molecule type" value="Genomic_DNA"/>
</dbReference>
<evidence type="ECO:0000313" key="3">
    <source>
        <dbReference type="Proteomes" id="UP001150238"/>
    </source>
</evidence>
<protein>
    <submittedName>
        <fullName evidence="2">Uncharacterized protein</fullName>
    </submittedName>
</protein>
<feature type="compositionally biased region" description="Basic and acidic residues" evidence="1">
    <location>
        <begin position="170"/>
        <end position="182"/>
    </location>
</feature>
<evidence type="ECO:0000313" key="2">
    <source>
        <dbReference type="EMBL" id="KAJ4482870.1"/>
    </source>
</evidence>